<feature type="compositionally biased region" description="Basic and acidic residues" evidence="1">
    <location>
        <begin position="62"/>
        <end position="74"/>
    </location>
</feature>
<feature type="region of interest" description="Disordered" evidence="1">
    <location>
        <begin position="30"/>
        <end position="114"/>
    </location>
</feature>
<proteinExistence type="predicted"/>
<evidence type="ECO:0000313" key="3">
    <source>
        <dbReference type="Proteomes" id="UP001153365"/>
    </source>
</evidence>
<dbReference type="EMBL" id="CALTRL010005793">
    <property type="protein sequence ID" value="CAH7686465.1"/>
    <property type="molecule type" value="Genomic_DNA"/>
</dbReference>
<name>A0AAV0BJG4_PHAPC</name>
<sequence length="204" mass="22242">MACGTSLNEDYLNALMQLAAGDNNSCHVVKRREEDETEETCIEGTKPKEYHSLPVPLFEEPVNDKKLENERNEEGLINADQRTPDSKGSDLAENKSNDSDLPFHPVASSSESSRCPSFELNKLFKSLPKKSSQSSMAKGLRSIGSARTANIREEEDNDNGSLAGRSKASSLLLSRIPLPSELLEEAATLAIIAGLPRAIAVFDH</sequence>
<reference evidence="2" key="1">
    <citation type="submission" date="2022-06" db="EMBL/GenBank/DDBJ databases">
        <authorList>
            <consortium name="SYNGENTA / RWTH Aachen University"/>
        </authorList>
    </citation>
    <scope>NUCLEOTIDE SEQUENCE</scope>
</reference>
<gene>
    <name evidence="2" type="ORF">PPACK8108_LOCUS21114</name>
</gene>
<dbReference type="AlphaFoldDB" id="A0AAV0BJG4"/>
<feature type="compositionally biased region" description="Basic and acidic residues" evidence="1">
    <location>
        <begin position="82"/>
        <end position="98"/>
    </location>
</feature>
<keyword evidence="3" id="KW-1185">Reference proteome</keyword>
<organism evidence="2 3">
    <name type="scientific">Phakopsora pachyrhizi</name>
    <name type="common">Asian soybean rust disease fungus</name>
    <dbReference type="NCBI Taxonomy" id="170000"/>
    <lineage>
        <taxon>Eukaryota</taxon>
        <taxon>Fungi</taxon>
        <taxon>Dikarya</taxon>
        <taxon>Basidiomycota</taxon>
        <taxon>Pucciniomycotina</taxon>
        <taxon>Pucciniomycetes</taxon>
        <taxon>Pucciniales</taxon>
        <taxon>Phakopsoraceae</taxon>
        <taxon>Phakopsora</taxon>
    </lineage>
</organism>
<feature type="region of interest" description="Disordered" evidence="1">
    <location>
        <begin position="134"/>
        <end position="164"/>
    </location>
</feature>
<protein>
    <submittedName>
        <fullName evidence="2">Uncharacterized protein</fullName>
    </submittedName>
</protein>
<evidence type="ECO:0000256" key="1">
    <source>
        <dbReference type="SAM" id="MobiDB-lite"/>
    </source>
</evidence>
<dbReference type="Proteomes" id="UP001153365">
    <property type="component" value="Unassembled WGS sequence"/>
</dbReference>
<accession>A0AAV0BJG4</accession>
<comment type="caution">
    <text evidence="2">The sequence shown here is derived from an EMBL/GenBank/DDBJ whole genome shotgun (WGS) entry which is preliminary data.</text>
</comment>
<evidence type="ECO:0000313" key="2">
    <source>
        <dbReference type="EMBL" id="CAH7686465.1"/>
    </source>
</evidence>